<dbReference type="EMBL" id="LZFO01000016">
    <property type="protein sequence ID" value="OFI06047.1"/>
    <property type="molecule type" value="Genomic_DNA"/>
</dbReference>
<feature type="transmembrane region" description="Helical" evidence="1">
    <location>
        <begin position="32"/>
        <end position="51"/>
    </location>
</feature>
<protein>
    <recommendedName>
        <fullName evidence="4">Membrane-spanning protein</fullName>
    </recommendedName>
</protein>
<feature type="transmembrane region" description="Helical" evidence="1">
    <location>
        <begin position="63"/>
        <end position="80"/>
    </location>
</feature>
<dbReference type="PATRIC" id="fig|1121290.3.peg.1281"/>
<feature type="transmembrane region" description="Helical" evidence="1">
    <location>
        <begin position="122"/>
        <end position="144"/>
    </location>
</feature>
<sequence length="196" mass="22594">MIKLKINLYNFLIFAIRVLVCFNIINSILTKNYYFLLIGIVTLFLTFLPKILGRLLKKECNKILSFSIIFFVFISLYLGTLKNFYRYTWWDTMLHIFSGVILGVIALIIIDNFNKCTDSKNLILNPIFVLIFIISFATFCGVIWEIYEFAIDNLVGLDMQGVKFSGVSDTMVDLIADLLGSIIPGVYGYIIFKKRM</sequence>
<keyword evidence="1" id="KW-0472">Membrane</keyword>
<comment type="caution">
    <text evidence="2">The sequence shown here is derived from an EMBL/GenBank/DDBJ whole genome shotgun (WGS) entry which is preliminary data.</text>
</comment>
<gene>
    <name evidence="2" type="ORF">CLOACE_13020</name>
</gene>
<dbReference type="Pfam" id="PF09997">
    <property type="entry name" value="DUF2238"/>
    <property type="match status" value="1"/>
</dbReference>
<evidence type="ECO:0000313" key="2">
    <source>
        <dbReference type="EMBL" id="OFI06047.1"/>
    </source>
</evidence>
<dbReference type="AlphaFoldDB" id="A0A1E8EYJ5"/>
<dbReference type="OrthoDB" id="4966203at2"/>
<keyword evidence="3" id="KW-1185">Reference proteome</keyword>
<feature type="transmembrane region" description="Helical" evidence="1">
    <location>
        <begin position="92"/>
        <end position="110"/>
    </location>
</feature>
<accession>A0A1E8EYJ5</accession>
<dbReference type="Proteomes" id="UP000175744">
    <property type="component" value="Unassembled WGS sequence"/>
</dbReference>
<name>A0A1E8EYJ5_9CLOT</name>
<proteinExistence type="predicted"/>
<keyword evidence="1" id="KW-1133">Transmembrane helix</keyword>
<keyword evidence="1" id="KW-0812">Transmembrane</keyword>
<organism evidence="2 3">
    <name type="scientific">Clostridium acetireducens DSM 10703</name>
    <dbReference type="NCBI Taxonomy" id="1121290"/>
    <lineage>
        <taxon>Bacteria</taxon>
        <taxon>Bacillati</taxon>
        <taxon>Bacillota</taxon>
        <taxon>Clostridia</taxon>
        <taxon>Eubacteriales</taxon>
        <taxon>Clostridiaceae</taxon>
        <taxon>Clostridium</taxon>
    </lineage>
</organism>
<dbReference type="RefSeq" id="WP_070110293.1">
    <property type="nucleotide sequence ID" value="NZ_LZFO01000016.1"/>
</dbReference>
<feature type="transmembrane region" description="Helical" evidence="1">
    <location>
        <begin position="174"/>
        <end position="192"/>
    </location>
</feature>
<reference evidence="2 3" key="1">
    <citation type="submission" date="2016-06" db="EMBL/GenBank/DDBJ databases">
        <title>Genome sequence of Clostridium acetireducens DSM 10703.</title>
        <authorList>
            <person name="Poehlein A."/>
            <person name="Fluechter S."/>
            <person name="Duerre P."/>
            <person name="Daniel R."/>
        </authorList>
    </citation>
    <scope>NUCLEOTIDE SEQUENCE [LARGE SCALE GENOMIC DNA]</scope>
    <source>
        <strain evidence="2 3">DSM 10703</strain>
    </source>
</reference>
<evidence type="ECO:0008006" key="4">
    <source>
        <dbReference type="Google" id="ProtNLM"/>
    </source>
</evidence>
<evidence type="ECO:0000313" key="3">
    <source>
        <dbReference type="Proteomes" id="UP000175744"/>
    </source>
</evidence>
<dbReference type="STRING" id="1121290.CLAOCE_13020"/>
<dbReference type="InterPro" id="IPR014509">
    <property type="entry name" value="YjdF-like"/>
</dbReference>
<feature type="transmembrane region" description="Helical" evidence="1">
    <location>
        <begin position="7"/>
        <end position="26"/>
    </location>
</feature>
<evidence type="ECO:0000256" key="1">
    <source>
        <dbReference type="SAM" id="Phobius"/>
    </source>
</evidence>